<dbReference type="AlphaFoldDB" id="A0A5R9GJ65"/>
<gene>
    <name evidence="5" type="ORF">FE782_04435</name>
</gene>
<keyword evidence="1" id="KW-0378">Hydrolase</keyword>
<dbReference type="Pfam" id="PF01520">
    <property type="entry name" value="Amidase_3"/>
    <property type="match status" value="1"/>
</dbReference>
<feature type="domain" description="SLH" evidence="4">
    <location>
        <begin position="213"/>
        <end position="275"/>
    </location>
</feature>
<dbReference type="SMART" id="SM00646">
    <property type="entry name" value="Ami_3"/>
    <property type="match status" value="1"/>
</dbReference>
<name>A0A5R9GJ65_9BACL</name>
<organism evidence="5 6">
    <name type="scientific">Paenibacillus antri</name>
    <dbReference type="NCBI Taxonomy" id="2582848"/>
    <lineage>
        <taxon>Bacteria</taxon>
        <taxon>Bacillati</taxon>
        <taxon>Bacillota</taxon>
        <taxon>Bacilli</taxon>
        <taxon>Bacillales</taxon>
        <taxon>Paenibacillaceae</taxon>
        <taxon>Paenibacillus</taxon>
    </lineage>
</organism>
<keyword evidence="3" id="KW-0732">Signal</keyword>
<dbReference type="Gene3D" id="3.40.630.40">
    <property type="entry name" value="Zn-dependent exopeptidases"/>
    <property type="match status" value="1"/>
</dbReference>
<evidence type="ECO:0000313" key="6">
    <source>
        <dbReference type="Proteomes" id="UP000309676"/>
    </source>
</evidence>
<dbReference type="InterPro" id="IPR002508">
    <property type="entry name" value="MurNAc-LAA_cat"/>
</dbReference>
<dbReference type="GO" id="GO:0030288">
    <property type="term" value="C:outer membrane-bounded periplasmic space"/>
    <property type="evidence" value="ECO:0007669"/>
    <property type="project" value="TreeGrafter"/>
</dbReference>
<feature type="region of interest" description="Disordered" evidence="2">
    <location>
        <begin position="290"/>
        <end position="316"/>
    </location>
</feature>
<dbReference type="PROSITE" id="PS51272">
    <property type="entry name" value="SLH"/>
    <property type="match status" value="3"/>
</dbReference>
<comment type="caution">
    <text evidence="5">The sequence shown here is derived from an EMBL/GenBank/DDBJ whole genome shotgun (WGS) entry which is preliminary data.</text>
</comment>
<dbReference type="SUPFAM" id="SSF53187">
    <property type="entry name" value="Zn-dependent exopeptidases"/>
    <property type="match status" value="1"/>
</dbReference>
<dbReference type="PANTHER" id="PTHR30404">
    <property type="entry name" value="N-ACETYLMURAMOYL-L-ALANINE AMIDASE"/>
    <property type="match status" value="1"/>
</dbReference>
<dbReference type="Proteomes" id="UP000309676">
    <property type="component" value="Unassembled WGS sequence"/>
</dbReference>
<evidence type="ECO:0000259" key="4">
    <source>
        <dbReference type="PROSITE" id="PS51272"/>
    </source>
</evidence>
<evidence type="ECO:0000256" key="3">
    <source>
        <dbReference type="SAM" id="SignalP"/>
    </source>
</evidence>
<feature type="chain" id="PRO_5024447288" evidence="3">
    <location>
        <begin position="24"/>
        <end position="435"/>
    </location>
</feature>
<dbReference type="GO" id="GO:0009253">
    <property type="term" value="P:peptidoglycan catabolic process"/>
    <property type="evidence" value="ECO:0007669"/>
    <property type="project" value="InterPro"/>
</dbReference>
<dbReference type="Pfam" id="PF00395">
    <property type="entry name" value="SLH"/>
    <property type="match status" value="3"/>
</dbReference>
<evidence type="ECO:0000256" key="2">
    <source>
        <dbReference type="SAM" id="MobiDB-lite"/>
    </source>
</evidence>
<dbReference type="PANTHER" id="PTHR30404:SF0">
    <property type="entry name" value="N-ACETYLMURAMOYL-L-ALANINE AMIDASE AMIC"/>
    <property type="match status" value="1"/>
</dbReference>
<dbReference type="OrthoDB" id="9763643at2"/>
<accession>A0A5R9GJ65</accession>
<evidence type="ECO:0000313" key="5">
    <source>
        <dbReference type="EMBL" id="TLS53524.1"/>
    </source>
</evidence>
<keyword evidence="6" id="KW-1185">Reference proteome</keyword>
<feature type="signal peptide" evidence="3">
    <location>
        <begin position="1"/>
        <end position="23"/>
    </location>
</feature>
<reference evidence="5 6" key="1">
    <citation type="submission" date="2019-05" db="EMBL/GenBank/DDBJ databases">
        <authorList>
            <person name="Narsing Rao M.P."/>
            <person name="Li W.J."/>
        </authorList>
    </citation>
    <scope>NUCLEOTIDE SEQUENCE [LARGE SCALE GENOMIC DNA]</scope>
    <source>
        <strain evidence="5 6">SYSU_K30003</strain>
    </source>
</reference>
<sequence length="435" mass="46636">MKRFIAAVAVAASLFASPYIGQAAKVVVDPGHGGSDPGAVGINGLYEKSVNNEIAYRLRDILIEKGYEVVMTRNTDKTLSLQARVEIARAADADLFVSVHANAHPSKDVRGTMVLYHDAAKPNPDYPASDEMKALSPQSRHLAQLVLSSVLEQVPNTDRGLLQSSAYVVRMGNVPSVLVETAFLSNAQDAKLLSSSSIRAKYASGIANGILKFLPPTFSDIGKHWAKDSIIRLNEQGIADGYNGKFNPDQPLTRAELMAFAERAFGFAGAKSEVTLAEFDGSVTVTESVYDEEGSSDLPATGSPDTPAVPEETTPSFGDLPDWHWSYAVMKEAAKSGILRGYPDGTIRPDAPVSRAEVAVVLDRLIGASQAGGSPSSSFKDVTSKNWAYSSIMRLSGLGIVNGVAERMYGPDRNVTRAEMATMVDRQLSRGHLEE</sequence>
<protein>
    <submittedName>
        <fullName evidence="5">N-acetylmuramoyl-L-alanine amidase</fullName>
    </submittedName>
</protein>
<evidence type="ECO:0000256" key="1">
    <source>
        <dbReference type="ARBA" id="ARBA00022801"/>
    </source>
</evidence>
<dbReference type="RefSeq" id="WP_138192842.1">
    <property type="nucleotide sequence ID" value="NZ_VCIW01000002.1"/>
</dbReference>
<dbReference type="CDD" id="cd02696">
    <property type="entry name" value="MurNAc-LAA"/>
    <property type="match status" value="1"/>
</dbReference>
<dbReference type="EMBL" id="VCIW01000002">
    <property type="protein sequence ID" value="TLS53524.1"/>
    <property type="molecule type" value="Genomic_DNA"/>
</dbReference>
<proteinExistence type="predicted"/>
<dbReference type="GO" id="GO:0008745">
    <property type="term" value="F:N-acetylmuramoyl-L-alanine amidase activity"/>
    <property type="evidence" value="ECO:0007669"/>
    <property type="project" value="InterPro"/>
</dbReference>
<feature type="domain" description="SLH" evidence="4">
    <location>
        <begin position="377"/>
        <end position="435"/>
    </location>
</feature>
<dbReference type="InterPro" id="IPR050695">
    <property type="entry name" value="N-acetylmuramoyl_amidase_3"/>
</dbReference>
<feature type="domain" description="SLH" evidence="4">
    <location>
        <begin position="313"/>
        <end position="376"/>
    </location>
</feature>
<dbReference type="InterPro" id="IPR001119">
    <property type="entry name" value="SLH_dom"/>
</dbReference>